<keyword evidence="7 9" id="KW-0449">Lipoprotein</keyword>
<evidence type="ECO:0000256" key="6">
    <source>
        <dbReference type="ARBA" id="ARBA00023224"/>
    </source>
</evidence>
<dbReference type="SUPFAM" id="SSF48670">
    <property type="entry name" value="Transducin (heterotrimeric G protein), gamma chain"/>
    <property type="match status" value="1"/>
</dbReference>
<comment type="similarity">
    <text evidence="2 9">Belongs to the G protein gamma family.</text>
</comment>
<evidence type="ECO:0000259" key="11">
    <source>
        <dbReference type="PROSITE" id="PS50058"/>
    </source>
</evidence>
<dbReference type="Pfam" id="PF00631">
    <property type="entry name" value="G-gamma"/>
    <property type="match status" value="1"/>
</dbReference>
<dbReference type="GeneTree" id="ENSGT01100000263525"/>
<accession>A0A9L0IYY4</accession>
<proteinExistence type="inferred from homology"/>
<dbReference type="SMART" id="SM00224">
    <property type="entry name" value="GGL"/>
    <property type="match status" value="1"/>
</dbReference>
<dbReference type="AlphaFoldDB" id="A0A9L0IYY4"/>
<comment type="subcellular location">
    <subcellularLocation>
        <location evidence="1 9">Cell membrane</location>
        <topology evidence="1 9">Lipid-anchor</topology>
        <orientation evidence="1 9">Cytoplasmic side</orientation>
    </subcellularLocation>
</comment>
<protein>
    <recommendedName>
        <fullName evidence="9">Guanine nucleotide-binding protein subunit gamma</fullName>
    </recommendedName>
</protein>
<evidence type="ECO:0000256" key="9">
    <source>
        <dbReference type="RuleBase" id="RU004973"/>
    </source>
</evidence>
<comment type="function">
    <text evidence="9">Guanine nucleotide-binding proteins (G proteins) are involved as a modulator or transducer in various transmembrane signaling systems. The beta and gamma chains are required for the GTPase activity, for replacement of GDP by GTP, and for G protein-effector interaction.</text>
</comment>
<evidence type="ECO:0000256" key="3">
    <source>
        <dbReference type="ARBA" id="ARBA00022475"/>
    </source>
</evidence>
<dbReference type="FunFam" id="4.10.260.10:FF:000001">
    <property type="entry name" value="Guanine nucleotide-binding protein subunit gamma"/>
    <property type="match status" value="1"/>
</dbReference>
<feature type="region of interest" description="Disordered" evidence="10">
    <location>
        <begin position="140"/>
        <end position="162"/>
    </location>
</feature>
<comment type="subunit">
    <text evidence="9">G proteins are composed of 3 units; alpha, beta and gamma.</text>
</comment>
<dbReference type="InterPro" id="IPR015898">
    <property type="entry name" value="G-protein_gamma-like_dom"/>
</dbReference>
<evidence type="ECO:0000313" key="13">
    <source>
        <dbReference type="Proteomes" id="UP000694387"/>
    </source>
</evidence>
<feature type="domain" description="G protein gamma" evidence="11">
    <location>
        <begin position="94"/>
        <end position="162"/>
    </location>
</feature>
<dbReference type="CDD" id="cd00068">
    <property type="entry name" value="GGL"/>
    <property type="match status" value="1"/>
</dbReference>
<keyword evidence="8" id="KW-0636">Prenylation</keyword>
<sequence length="162" mass="18354">RERLRLDNRKDLALRVTTFKFRINWLVLGSSGGESTELAPGGLRDLRFQTICFIQRLSADEELGGSNNILSESERSDLKRTLFLGRTRCLQGRMAQDLSEKELLKMEVEQLKKEVKNTRVPISKTGKEIKEYVEAEAGNDPLLKGVPEDKNPFKEKGSCVIS</sequence>
<evidence type="ECO:0000256" key="8">
    <source>
        <dbReference type="ARBA" id="ARBA00023289"/>
    </source>
</evidence>
<keyword evidence="6 9" id="KW-0807">Transducer</keyword>
<keyword evidence="5 9" id="KW-0472">Membrane</keyword>
<keyword evidence="3 9" id="KW-1003">Cell membrane</keyword>
<dbReference type="GO" id="GO:0005834">
    <property type="term" value="C:heterotrimeric G-protein complex"/>
    <property type="evidence" value="ECO:0007669"/>
    <property type="project" value="InterPro"/>
</dbReference>
<dbReference type="PRINTS" id="PR00321">
    <property type="entry name" value="GPROTEING"/>
</dbReference>
<dbReference type="Gene3D" id="4.10.260.10">
    <property type="entry name" value="Transducin (heterotrimeric G protein), gamma chain"/>
    <property type="match status" value="1"/>
</dbReference>
<keyword evidence="13" id="KW-1185">Reference proteome</keyword>
<evidence type="ECO:0000313" key="12">
    <source>
        <dbReference type="Ensembl" id="ENSEASP00005042285.1"/>
    </source>
</evidence>
<dbReference type="PANTHER" id="PTHR13809">
    <property type="entry name" value="GUANINE NUCLEOTIDE-BINDING PROTEIN GAMMA SUBUNIT"/>
    <property type="match status" value="1"/>
</dbReference>
<dbReference type="GO" id="GO:0007186">
    <property type="term" value="P:G protein-coupled receptor signaling pathway"/>
    <property type="evidence" value="ECO:0007669"/>
    <property type="project" value="InterPro"/>
</dbReference>
<evidence type="ECO:0000256" key="10">
    <source>
        <dbReference type="SAM" id="MobiDB-lite"/>
    </source>
</evidence>
<name>A0A9L0IYY4_EQUAS</name>
<reference evidence="12" key="3">
    <citation type="submission" date="2025-09" db="UniProtKB">
        <authorList>
            <consortium name="Ensembl"/>
        </authorList>
    </citation>
    <scope>IDENTIFICATION</scope>
</reference>
<dbReference type="GO" id="GO:0031681">
    <property type="term" value="F:G-protein beta-subunit binding"/>
    <property type="evidence" value="ECO:0007669"/>
    <property type="project" value="InterPro"/>
</dbReference>
<dbReference type="InterPro" id="IPR036284">
    <property type="entry name" value="GGL_sf"/>
</dbReference>
<reference evidence="12" key="2">
    <citation type="submission" date="2025-08" db="UniProtKB">
        <authorList>
            <consortium name="Ensembl"/>
        </authorList>
    </citation>
    <scope>IDENTIFICATION</scope>
</reference>
<dbReference type="Ensembl" id="ENSEAST00005045115.1">
    <property type="protein sequence ID" value="ENSEASP00005042285.1"/>
    <property type="gene ID" value="ENSEASG00005037167.1"/>
</dbReference>
<keyword evidence="4" id="KW-0488">Methylation</keyword>
<organism evidence="12 13">
    <name type="scientific">Equus asinus</name>
    <name type="common">Donkey</name>
    <name type="synonym">Equus africanus asinus</name>
    <dbReference type="NCBI Taxonomy" id="9793"/>
    <lineage>
        <taxon>Eukaryota</taxon>
        <taxon>Metazoa</taxon>
        <taxon>Chordata</taxon>
        <taxon>Craniata</taxon>
        <taxon>Vertebrata</taxon>
        <taxon>Euteleostomi</taxon>
        <taxon>Mammalia</taxon>
        <taxon>Eutheria</taxon>
        <taxon>Laurasiatheria</taxon>
        <taxon>Perissodactyla</taxon>
        <taxon>Equidae</taxon>
        <taxon>Equus</taxon>
    </lineage>
</organism>
<gene>
    <name evidence="12" type="primary">GNGT2</name>
</gene>
<dbReference type="InterPro" id="IPR001770">
    <property type="entry name" value="G-protein_gamma"/>
</dbReference>
<evidence type="ECO:0000256" key="5">
    <source>
        <dbReference type="ARBA" id="ARBA00023136"/>
    </source>
</evidence>
<dbReference type="PROSITE" id="PS50058">
    <property type="entry name" value="G_PROTEIN_GAMMA"/>
    <property type="match status" value="1"/>
</dbReference>
<evidence type="ECO:0000256" key="1">
    <source>
        <dbReference type="ARBA" id="ARBA00004342"/>
    </source>
</evidence>
<dbReference type="SMART" id="SM01224">
    <property type="entry name" value="G_gamma"/>
    <property type="match status" value="1"/>
</dbReference>
<feature type="compositionally biased region" description="Basic and acidic residues" evidence="10">
    <location>
        <begin position="146"/>
        <end position="162"/>
    </location>
</feature>
<dbReference type="Proteomes" id="UP000694387">
    <property type="component" value="Chromosome 13"/>
</dbReference>
<evidence type="ECO:0000256" key="7">
    <source>
        <dbReference type="ARBA" id="ARBA00023288"/>
    </source>
</evidence>
<evidence type="ECO:0000256" key="2">
    <source>
        <dbReference type="ARBA" id="ARBA00007431"/>
    </source>
</evidence>
<reference evidence="12 13" key="1">
    <citation type="journal article" date="2020" name="Nat. Commun.">
        <title>Donkey genomes provide new insights into domestication and selection for coat color.</title>
        <authorList>
            <person name="Wang"/>
            <person name="C."/>
            <person name="Li"/>
            <person name="H."/>
            <person name="Guo"/>
            <person name="Y."/>
            <person name="Huang"/>
            <person name="J."/>
            <person name="Sun"/>
            <person name="Y."/>
            <person name="Min"/>
            <person name="J."/>
            <person name="Wang"/>
            <person name="J."/>
            <person name="Fang"/>
            <person name="X."/>
            <person name="Zhao"/>
            <person name="Z."/>
            <person name="Wang"/>
            <person name="S."/>
            <person name="Zhang"/>
            <person name="Y."/>
            <person name="Liu"/>
            <person name="Q."/>
            <person name="Jiang"/>
            <person name="Q."/>
            <person name="Wang"/>
            <person name="X."/>
            <person name="Guo"/>
            <person name="Y."/>
            <person name="Yang"/>
            <person name="C."/>
            <person name="Wang"/>
            <person name="Y."/>
            <person name="Tian"/>
            <person name="F."/>
            <person name="Zhuang"/>
            <person name="G."/>
            <person name="Fan"/>
            <person name="Y."/>
            <person name="Gao"/>
            <person name="Q."/>
            <person name="Li"/>
            <person name="Y."/>
            <person name="Ju"/>
            <person name="Z."/>
            <person name="Li"/>
            <person name="J."/>
            <person name="Li"/>
            <person name="R."/>
            <person name="Hou"/>
            <person name="M."/>
            <person name="Yang"/>
            <person name="G."/>
            <person name="Liu"/>
            <person name="G."/>
            <person name="Liu"/>
            <person name="W."/>
            <person name="Guo"/>
            <person name="J."/>
            <person name="Pan"/>
            <person name="S."/>
            <person name="Fan"/>
            <person name="G."/>
            <person name="Zhang"/>
            <person name="W."/>
            <person name="Zhang"/>
            <person name="R."/>
            <person name="Yu"/>
            <person name="J."/>
            <person name="Zhang"/>
            <person name="X."/>
            <person name="Yin"/>
            <person name="Q."/>
            <person name="Ji"/>
            <person name="C."/>
            <person name="Jin"/>
            <person name="Y."/>
            <person name="Yue"/>
            <person name="G."/>
            <person name="Liu"/>
            <person name="M."/>
            <person name="Xu"/>
            <person name="J."/>
            <person name="Liu"/>
            <person name="S."/>
            <person name="Jordana"/>
            <person name="J."/>
            <person name="Noce"/>
            <person name="A."/>
            <person name="Amills"/>
            <person name="M."/>
            <person name="Wu"/>
            <person name="D.D."/>
            <person name="Li"/>
            <person name="S."/>
            <person name="Zhou"/>
            <person name="X. and Zhong"/>
            <person name="J."/>
        </authorList>
    </citation>
    <scope>NUCLEOTIDE SEQUENCE [LARGE SCALE GENOMIC DNA]</scope>
</reference>
<evidence type="ECO:0000256" key="4">
    <source>
        <dbReference type="ARBA" id="ARBA00022481"/>
    </source>
</evidence>